<dbReference type="InterPro" id="IPR055097">
    <property type="entry name" value="Ig_NUP210_2nd"/>
</dbReference>
<organism evidence="4 5">
    <name type="scientific">Zostera marina</name>
    <name type="common">Eelgrass</name>
    <dbReference type="NCBI Taxonomy" id="29655"/>
    <lineage>
        <taxon>Eukaryota</taxon>
        <taxon>Viridiplantae</taxon>
        <taxon>Streptophyta</taxon>
        <taxon>Embryophyta</taxon>
        <taxon>Tracheophyta</taxon>
        <taxon>Spermatophyta</taxon>
        <taxon>Magnoliopsida</taxon>
        <taxon>Liliopsida</taxon>
        <taxon>Zosteraceae</taxon>
        <taxon>Zostera</taxon>
    </lineage>
</organism>
<dbReference type="InterPro" id="IPR045197">
    <property type="entry name" value="NUP210-like"/>
</dbReference>
<dbReference type="PANTHER" id="PTHR23019">
    <property type="entry name" value="NUCLEAR PORE MEMBRANE GLYCOPROTEIN GP210-RELATED"/>
    <property type="match status" value="1"/>
</dbReference>
<dbReference type="Pfam" id="PF22967">
    <property type="entry name" value="Ig_NUP210_1st"/>
    <property type="match status" value="1"/>
</dbReference>
<evidence type="ECO:0000259" key="3">
    <source>
        <dbReference type="Pfam" id="PF22969"/>
    </source>
</evidence>
<gene>
    <name evidence="4" type="ORF">ZOSMA_124G00360</name>
</gene>
<feature type="domain" description="NUP210 Ig-like" evidence="3">
    <location>
        <begin position="151"/>
        <end position="247"/>
    </location>
</feature>
<evidence type="ECO:0000313" key="5">
    <source>
        <dbReference type="Proteomes" id="UP000036987"/>
    </source>
</evidence>
<evidence type="ECO:0000259" key="2">
    <source>
        <dbReference type="Pfam" id="PF22967"/>
    </source>
</evidence>
<proteinExistence type="predicted"/>
<keyword evidence="5" id="KW-1185">Reference proteome</keyword>
<evidence type="ECO:0000256" key="1">
    <source>
        <dbReference type="SAM" id="SignalP"/>
    </source>
</evidence>
<dbReference type="STRING" id="29655.A0A0K9Q2J0"/>
<sequence length="421" mass="47008">MALLRLALFRMMMLTVLVLFLAVFPSDGSLSPLHFPSVWSGPHIADLNVLLPPKMTNSVHHRLLGTGGCFTWSWDHHDILSVQPEINGTAGCSTSARLTSIASYSGRKETAVYATDTKSGSVIRCEVFIDKITRIQIFHHSVKLDIGGLSTLQIRAFDDNENVFSSLVGLRFNWSLMPQSIDGDNHLLHIPLKETPLSDCGGFCGDLETQIQLEDNDVGSDLYVVRGIEIGHEIVTAHLVDPHSEHLMDKIVLTVAELMSLHPPSPVFVINGALIHYKLIVIRHNTPIAIDLPSLYHQWSISNSTVAKVDTLMGTAIMLSLGTASVIVEDIRVAGHKQISVVYVVTPERLALYIMPVTASFDPLEEIRDFSSYPWYVIVGQTYLVHMKAFSEAPDEWEIYLTEVKYDKYEYKQKDLIGTWK</sequence>
<dbReference type="Pfam" id="PF22969">
    <property type="entry name" value="Ig_NUP210_2nd"/>
    <property type="match status" value="1"/>
</dbReference>
<evidence type="ECO:0000313" key="4">
    <source>
        <dbReference type="EMBL" id="KMZ74645.1"/>
    </source>
</evidence>
<reference evidence="5" key="1">
    <citation type="journal article" date="2016" name="Nature">
        <title>The genome of the seagrass Zostera marina reveals angiosperm adaptation to the sea.</title>
        <authorList>
            <person name="Olsen J.L."/>
            <person name="Rouze P."/>
            <person name="Verhelst B."/>
            <person name="Lin Y.-C."/>
            <person name="Bayer T."/>
            <person name="Collen J."/>
            <person name="Dattolo E."/>
            <person name="De Paoli E."/>
            <person name="Dittami S."/>
            <person name="Maumus F."/>
            <person name="Michel G."/>
            <person name="Kersting A."/>
            <person name="Lauritano C."/>
            <person name="Lohaus R."/>
            <person name="Toepel M."/>
            <person name="Tonon T."/>
            <person name="Vanneste K."/>
            <person name="Amirebrahimi M."/>
            <person name="Brakel J."/>
            <person name="Bostroem C."/>
            <person name="Chovatia M."/>
            <person name="Grimwood J."/>
            <person name="Jenkins J.W."/>
            <person name="Jueterbock A."/>
            <person name="Mraz A."/>
            <person name="Stam W.T."/>
            <person name="Tice H."/>
            <person name="Bornberg-Bauer E."/>
            <person name="Green P.J."/>
            <person name="Pearson G.A."/>
            <person name="Procaccini G."/>
            <person name="Duarte C.M."/>
            <person name="Schmutz J."/>
            <person name="Reusch T.B.H."/>
            <person name="Van de Peer Y."/>
        </authorList>
    </citation>
    <scope>NUCLEOTIDE SEQUENCE [LARGE SCALE GENOMIC DNA]</scope>
    <source>
        <strain evidence="5">cv. Finnish</strain>
    </source>
</reference>
<comment type="caution">
    <text evidence="4">The sequence shown here is derived from an EMBL/GenBank/DDBJ whole genome shotgun (WGS) entry which is preliminary data.</text>
</comment>
<dbReference type="OrthoDB" id="361283at2759"/>
<feature type="domain" description="NUP210 Ig-like" evidence="2">
    <location>
        <begin position="48"/>
        <end position="130"/>
    </location>
</feature>
<protein>
    <submittedName>
        <fullName evidence="4">Uncharacterized protein</fullName>
    </submittedName>
</protein>
<feature type="chain" id="PRO_5005528105" evidence="1">
    <location>
        <begin position="29"/>
        <end position="421"/>
    </location>
</feature>
<dbReference type="Proteomes" id="UP000036987">
    <property type="component" value="Unassembled WGS sequence"/>
</dbReference>
<dbReference type="AlphaFoldDB" id="A0A0K9Q2J0"/>
<dbReference type="PANTHER" id="PTHR23019:SF0">
    <property type="entry name" value="NUCLEAR PORE MEMBRANE GLYCOPROTEIN 210"/>
    <property type="match status" value="1"/>
</dbReference>
<accession>A0A0K9Q2J0</accession>
<name>A0A0K9Q2J0_ZOSMR</name>
<dbReference type="EMBL" id="LFYR01000265">
    <property type="protein sequence ID" value="KMZ74645.1"/>
    <property type="molecule type" value="Genomic_DNA"/>
</dbReference>
<feature type="signal peptide" evidence="1">
    <location>
        <begin position="1"/>
        <end position="28"/>
    </location>
</feature>
<keyword evidence="1" id="KW-0732">Signal</keyword>
<dbReference type="InterPro" id="IPR055096">
    <property type="entry name" value="Ig_NUP210_1st"/>
</dbReference>